<evidence type="ECO:0000313" key="1">
    <source>
        <dbReference type="EMBL" id="MED6126955.1"/>
    </source>
</evidence>
<reference evidence="1 2" key="1">
    <citation type="journal article" date="2023" name="Plants (Basel)">
        <title>Bridging the Gap: Combining Genomics and Transcriptomics Approaches to Understand Stylosanthes scabra, an Orphan Legume from the Brazilian Caatinga.</title>
        <authorList>
            <person name="Ferreira-Neto J.R.C."/>
            <person name="da Silva M.D."/>
            <person name="Binneck E."/>
            <person name="de Melo N.F."/>
            <person name="da Silva R.H."/>
            <person name="de Melo A.L.T.M."/>
            <person name="Pandolfi V."/>
            <person name="Bustamante F.O."/>
            <person name="Brasileiro-Vidal A.C."/>
            <person name="Benko-Iseppon A.M."/>
        </authorList>
    </citation>
    <scope>NUCLEOTIDE SEQUENCE [LARGE SCALE GENOMIC DNA]</scope>
    <source>
        <tissue evidence="1">Leaves</tissue>
    </source>
</reference>
<comment type="caution">
    <text evidence="1">The sequence shown here is derived from an EMBL/GenBank/DDBJ whole genome shotgun (WGS) entry which is preliminary data.</text>
</comment>
<protein>
    <submittedName>
        <fullName evidence="1">Uncharacterized protein</fullName>
    </submittedName>
</protein>
<dbReference type="Proteomes" id="UP001341840">
    <property type="component" value="Unassembled WGS sequence"/>
</dbReference>
<keyword evidence="2" id="KW-1185">Reference proteome</keyword>
<evidence type="ECO:0000313" key="2">
    <source>
        <dbReference type="Proteomes" id="UP001341840"/>
    </source>
</evidence>
<name>A0ABU6RSG0_9FABA</name>
<dbReference type="EMBL" id="JASCZI010031527">
    <property type="protein sequence ID" value="MED6126955.1"/>
    <property type="molecule type" value="Genomic_DNA"/>
</dbReference>
<gene>
    <name evidence="1" type="ORF">PIB30_083436</name>
</gene>
<organism evidence="1 2">
    <name type="scientific">Stylosanthes scabra</name>
    <dbReference type="NCBI Taxonomy" id="79078"/>
    <lineage>
        <taxon>Eukaryota</taxon>
        <taxon>Viridiplantae</taxon>
        <taxon>Streptophyta</taxon>
        <taxon>Embryophyta</taxon>
        <taxon>Tracheophyta</taxon>
        <taxon>Spermatophyta</taxon>
        <taxon>Magnoliopsida</taxon>
        <taxon>eudicotyledons</taxon>
        <taxon>Gunneridae</taxon>
        <taxon>Pentapetalae</taxon>
        <taxon>rosids</taxon>
        <taxon>fabids</taxon>
        <taxon>Fabales</taxon>
        <taxon>Fabaceae</taxon>
        <taxon>Papilionoideae</taxon>
        <taxon>50 kb inversion clade</taxon>
        <taxon>dalbergioids sensu lato</taxon>
        <taxon>Dalbergieae</taxon>
        <taxon>Pterocarpus clade</taxon>
        <taxon>Stylosanthes</taxon>
    </lineage>
</organism>
<accession>A0ABU6RSG0</accession>
<proteinExistence type="predicted"/>
<sequence>MQEPPLGADQMQYWAIRGCKNIAAMREFLGKFSTTPRHPNPRLGVAQALALNPRQPKQIDPHAYASIPTHMRASLLPTHPCPYTNLLAPRICVPPSCQPTLAPQPNPNTWTPRRA</sequence>